<proteinExistence type="predicted"/>
<gene>
    <name evidence="4" type="ORF">BGO89_07355</name>
</gene>
<dbReference type="PROSITE" id="PS50005">
    <property type="entry name" value="TPR"/>
    <property type="match status" value="2"/>
</dbReference>
<evidence type="ECO:0000256" key="1">
    <source>
        <dbReference type="PROSITE-ProRule" id="PRU00339"/>
    </source>
</evidence>
<feature type="compositionally biased region" description="Polar residues" evidence="2">
    <location>
        <begin position="699"/>
        <end position="712"/>
    </location>
</feature>
<dbReference type="Proteomes" id="UP000184233">
    <property type="component" value="Unassembled WGS sequence"/>
</dbReference>
<dbReference type="AlphaFoldDB" id="A0A1M3KZ65"/>
<organism evidence="4 5">
    <name type="scientific">Candidatus Kapaibacterium thiocyanatum</name>
    <dbReference type="NCBI Taxonomy" id="1895771"/>
    <lineage>
        <taxon>Bacteria</taxon>
        <taxon>Pseudomonadati</taxon>
        <taxon>Candidatus Kapaibacteriota</taxon>
        <taxon>Candidatus Kapaibacteriia</taxon>
        <taxon>Candidatus Kapaibacteriales</taxon>
        <taxon>Candidatus Kapaibacteriaceae</taxon>
        <taxon>Candidatus Kapaibacterium</taxon>
    </lineage>
</organism>
<dbReference type="STRING" id="1895771.BGO89_07355"/>
<dbReference type="InterPro" id="IPR011990">
    <property type="entry name" value="TPR-like_helical_dom_sf"/>
</dbReference>
<protein>
    <recommendedName>
        <fullName evidence="3">Tetratrico peptide repeat group 5 domain-containing protein</fullName>
    </recommendedName>
</protein>
<sequence length="712" mass="81631">MNIRPTILPVSVLLLALTVAGCSWYDNQTTFFNTYYNAKRIMGEVEDEFLFQDENKRVKPRVLVPPIEGVDTKTENNNSGPPVFLRTFIIERAKLQPVATKVDSILIKGSKILANHPKSNYVEGTLFLMAKSYFYRQEWLPSQQKCIELIERYSEGDYSPDAHLMLAKNYLIQRKMSQGRTMLSKTVDVAWFKDRYDILSEAYRLQAELSLEEGDVDKAVQPYKQAIAQSEDSEQRARWQVDVASLYYRLGKYDMAERAFAKVFTYIPDPLAEFESLLYRAASLARLGRYQEAERIFMDLEQNRNFDEWSSYLAAERMAMDRLQKGNINDPSVIAQERKADTAFIGRPELMAQAFQKGMELYKQSKYEDALKYFAKAKVVRTPVYDVANKYFTLIKQWEEQHRKINQLALVTNERAEFMDTIRRNRSKEVFSLGRVHEQMGNVDSALAYYRMAADSTTADDQERARYLFSEARIVRQKDPETADSLLEVMAEKYPKSEFARQAQTNLGYTADVVIDDAAELYRSGNSFRLVKDYAYASRQYRNLVQQFPKSDFAPKALYALGWMYEKDIGDKDSALYYYGMLVESYPRSEYAREIRPSLEFALAKRNGVEVSDSLLLRDLDKELYDKAKAGELDPLQQMIKNNQNALQVTGPNGALPNIPGLTPPGADGKPASVNDMLQRQMKGLQQGALPGTMPGMQKDSTGNQQPPVRKP</sequence>
<dbReference type="Pfam" id="PF13176">
    <property type="entry name" value="TPR_7"/>
    <property type="match status" value="1"/>
</dbReference>
<accession>A0A1M3KZ65</accession>
<evidence type="ECO:0000313" key="4">
    <source>
        <dbReference type="EMBL" id="OJX57779.1"/>
    </source>
</evidence>
<feature type="region of interest" description="Disordered" evidence="2">
    <location>
        <begin position="653"/>
        <end position="712"/>
    </location>
</feature>
<reference evidence="4 5" key="1">
    <citation type="submission" date="2016-09" db="EMBL/GenBank/DDBJ databases">
        <title>Genome-resolved meta-omics ties microbial dynamics to process performance in biotechnology for thiocyanate degradation.</title>
        <authorList>
            <person name="Kantor R.S."/>
            <person name="Huddy R.J."/>
            <person name="Iyer R."/>
            <person name="Thomas B.C."/>
            <person name="Brown C.T."/>
            <person name="Anantharaman K."/>
            <person name="Tringe S."/>
            <person name="Hettich R.L."/>
            <person name="Harrison S.T."/>
            <person name="Banfield J.F."/>
        </authorList>
    </citation>
    <scope>NUCLEOTIDE SEQUENCE [LARGE SCALE GENOMIC DNA]</scope>
    <source>
        <strain evidence="4">59-99</strain>
    </source>
</reference>
<dbReference type="SMART" id="SM00028">
    <property type="entry name" value="TPR"/>
    <property type="match status" value="7"/>
</dbReference>
<dbReference type="Pfam" id="PF12688">
    <property type="entry name" value="TPR_5"/>
    <property type="match status" value="1"/>
</dbReference>
<evidence type="ECO:0000259" key="3">
    <source>
        <dbReference type="Pfam" id="PF12688"/>
    </source>
</evidence>
<feature type="repeat" description="TPR" evidence="1">
    <location>
        <begin position="200"/>
        <end position="233"/>
    </location>
</feature>
<feature type="domain" description="Tetratrico peptide repeat group 5" evidence="3">
    <location>
        <begin position="214"/>
        <end position="297"/>
    </location>
</feature>
<dbReference type="InterPro" id="IPR019734">
    <property type="entry name" value="TPR_rpt"/>
</dbReference>
<comment type="caution">
    <text evidence="4">The sequence shown here is derived from an EMBL/GenBank/DDBJ whole genome shotgun (WGS) entry which is preliminary data.</text>
</comment>
<dbReference type="SUPFAM" id="SSF48452">
    <property type="entry name" value="TPR-like"/>
    <property type="match status" value="2"/>
</dbReference>
<evidence type="ECO:0000313" key="5">
    <source>
        <dbReference type="Proteomes" id="UP000184233"/>
    </source>
</evidence>
<dbReference type="Gene3D" id="1.25.40.10">
    <property type="entry name" value="Tetratricopeptide repeat domain"/>
    <property type="match status" value="4"/>
</dbReference>
<dbReference type="PROSITE" id="PS51257">
    <property type="entry name" value="PROKAR_LIPOPROTEIN"/>
    <property type="match status" value="1"/>
</dbReference>
<keyword evidence="1" id="KW-0802">TPR repeat</keyword>
<dbReference type="InterPro" id="IPR041656">
    <property type="entry name" value="TPR_5"/>
</dbReference>
<feature type="repeat" description="TPR" evidence="1">
    <location>
        <begin position="237"/>
        <end position="270"/>
    </location>
</feature>
<evidence type="ECO:0000256" key="2">
    <source>
        <dbReference type="SAM" id="MobiDB-lite"/>
    </source>
</evidence>
<name>A0A1M3KZ65_9BACT</name>
<dbReference type="EMBL" id="MKVH01000021">
    <property type="protein sequence ID" value="OJX57779.1"/>
    <property type="molecule type" value="Genomic_DNA"/>
</dbReference>
<dbReference type="Pfam" id="PF13174">
    <property type="entry name" value="TPR_6"/>
    <property type="match status" value="1"/>
</dbReference>